<comment type="caution">
    <text evidence="1">The sequence shown here is derived from an EMBL/GenBank/DDBJ whole genome shotgun (WGS) entry which is preliminary data.</text>
</comment>
<sequence>MKDTEPLPLPPYKADEECFAGDKDAKAYTNISPISTPDLFTASLGDNGEKSVAYFAPKQWCGLTIGTVFTELDYPIRAVPFKEASAFNKGRNIQRPSHTLQIHHTSGIPSRIFSLFRLSHDIQRRTYSIANLSVEEYRVDDKLKQLLGEQPQIKDLIKSQRKQAFFAYGIVKGKGVRITEDFSKNRGVRLNFSAGRSSASFHTSTQQEGHTETRGEDVPFGVTVLRLTLKSGVLKVEEFTEGAHFFI</sequence>
<keyword evidence="2" id="KW-1185">Reference proteome</keyword>
<proteinExistence type="predicted"/>
<reference evidence="1" key="1">
    <citation type="submission" date="2022-08" db="EMBL/GenBank/DDBJ databases">
        <title>Genome Sequence of Lecanicillium fungicola.</title>
        <authorList>
            <person name="Buettner E."/>
        </authorList>
    </citation>
    <scope>NUCLEOTIDE SEQUENCE</scope>
    <source>
        <strain evidence="1">Babe33</strain>
    </source>
</reference>
<dbReference type="Proteomes" id="UP001143910">
    <property type="component" value="Unassembled WGS sequence"/>
</dbReference>
<dbReference type="EMBL" id="JANJQO010001565">
    <property type="protein sequence ID" value="KAJ2970287.1"/>
    <property type="molecule type" value="Genomic_DNA"/>
</dbReference>
<name>A0ACC1MTI1_9HYPO</name>
<evidence type="ECO:0000313" key="2">
    <source>
        <dbReference type="Proteomes" id="UP001143910"/>
    </source>
</evidence>
<gene>
    <name evidence="1" type="ORF">NQ176_g8263</name>
</gene>
<accession>A0ACC1MTI1</accession>
<evidence type="ECO:0000313" key="1">
    <source>
        <dbReference type="EMBL" id="KAJ2970287.1"/>
    </source>
</evidence>
<organism evidence="1 2">
    <name type="scientific">Zarea fungicola</name>
    <dbReference type="NCBI Taxonomy" id="93591"/>
    <lineage>
        <taxon>Eukaryota</taxon>
        <taxon>Fungi</taxon>
        <taxon>Dikarya</taxon>
        <taxon>Ascomycota</taxon>
        <taxon>Pezizomycotina</taxon>
        <taxon>Sordariomycetes</taxon>
        <taxon>Hypocreomycetidae</taxon>
        <taxon>Hypocreales</taxon>
        <taxon>Cordycipitaceae</taxon>
        <taxon>Zarea</taxon>
    </lineage>
</organism>
<protein>
    <submittedName>
        <fullName evidence="1">Uncharacterized protein</fullName>
    </submittedName>
</protein>